<dbReference type="EC" id="1.1.1.3" evidence="4 13"/>
<feature type="binding site" evidence="12">
    <location>
        <position position="190"/>
    </location>
    <ligand>
        <name>L-homoserine</name>
        <dbReference type="ChEBI" id="CHEBI:57476"/>
    </ligand>
</feature>
<comment type="catalytic activity">
    <reaction evidence="13">
        <text>L-homoserine + NADP(+) = L-aspartate 4-semialdehyde + NADPH + H(+)</text>
        <dbReference type="Rhea" id="RHEA:15761"/>
        <dbReference type="ChEBI" id="CHEBI:15378"/>
        <dbReference type="ChEBI" id="CHEBI:57476"/>
        <dbReference type="ChEBI" id="CHEBI:57783"/>
        <dbReference type="ChEBI" id="CHEBI:58349"/>
        <dbReference type="ChEBI" id="CHEBI:537519"/>
        <dbReference type="EC" id="1.1.1.3"/>
    </reaction>
</comment>
<dbReference type="InterPro" id="IPR001342">
    <property type="entry name" value="HDH_cat"/>
</dbReference>
<dbReference type="SUPFAM" id="SSF51735">
    <property type="entry name" value="NAD(P)-binding Rossmann-fold domains"/>
    <property type="match status" value="1"/>
</dbReference>
<dbReference type="SUPFAM" id="SSF55347">
    <property type="entry name" value="Glyceraldehyde-3-phosphate dehydrogenase-like, C-terminal domain"/>
    <property type="match status" value="1"/>
</dbReference>
<evidence type="ECO:0000256" key="6">
    <source>
        <dbReference type="ARBA" id="ARBA00022605"/>
    </source>
</evidence>
<evidence type="ECO:0000256" key="10">
    <source>
        <dbReference type="ARBA" id="ARBA00023167"/>
    </source>
</evidence>
<dbReference type="PROSITE" id="PS51671">
    <property type="entry name" value="ACT"/>
    <property type="match status" value="1"/>
</dbReference>
<evidence type="ECO:0000313" key="16">
    <source>
        <dbReference type="EMBL" id="RJP60517.1"/>
    </source>
</evidence>
<gene>
    <name evidence="16" type="ORF">C4541_03850</name>
</gene>
<dbReference type="InterPro" id="IPR002912">
    <property type="entry name" value="ACT_dom"/>
</dbReference>
<evidence type="ECO:0000313" key="17">
    <source>
        <dbReference type="Proteomes" id="UP000266426"/>
    </source>
</evidence>
<comment type="similarity">
    <text evidence="3 14">Belongs to the homoserine dehydrogenase family.</text>
</comment>
<organism evidence="16 17">
    <name type="scientific">Candidatus Auribacter fodinae</name>
    <dbReference type="NCBI Taxonomy" id="2093366"/>
    <lineage>
        <taxon>Bacteria</taxon>
        <taxon>Pseudomonadati</taxon>
        <taxon>Candidatus Auribacterota</taxon>
        <taxon>Candidatus Auribacteria</taxon>
        <taxon>Candidatus Auribacterales</taxon>
        <taxon>Candidatus Auribacteraceae</taxon>
        <taxon>Candidatus Auribacter</taxon>
    </lineage>
</organism>
<evidence type="ECO:0000256" key="7">
    <source>
        <dbReference type="ARBA" id="ARBA00022697"/>
    </source>
</evidence>
<keyword evidence="10 13" id="KW-0486">Methionine biosynthesis</keyword>
<dbReference type="EMBL" id="QZJZ01000028">
    <property type="protein sequence ID" value="RJP60517.1"/>
    <property type="molecule type" value="Genomic_DNA"/>
</dbReference>
<dbReference type="Gene3D" id="3.30.70.260">
    <property type="match status" value="1"/>
</dbReference>
<dbReference type="InterPro" id="IPR019811">
    <property type="entry name" value="HDH_CS"/>
</dbReference>
<dbReference type="Gene3D" id="3.40.50.720">
    <property type="entry name" value="NAD(P)-binding Rossmann-like Domain"/>
    <property type="match status" value="1"/>
</dbReference>
<evidence type="ECO:0000256" key="9">
    <source>
        <dbReference type="ARBA" id="ARBA00023002"/>
    </source>
</evidence>
<evidence type="ECO:0000256" key="1">
    <source>
        <dbReference type="ARBA" id="ARBA00005056"/>
    </source>
</evidence>
<name>A0A3A4RCN0_9BACT</name>
<dbReference type="Proteomes" id="UP000266426">
    <property type="component" value="Unassembled WGS sequence"/>
</dbReference>
<keyword evidence="7 13" id="KW-0791">Threonine biosynthesis</keyword>
<keyword evidence="8 12" id="KW-0521">NADP</keyword>
<dbReference type="PANTHER" id="PTHR43331">
    <property type="entry name" value="HOMOSERINE DEHYDROGENASE"/>
    <property type="match status" value="1"/>
</dbReference>
<dbReference type="InterPro" id="IPR036291">
    <property type="entry name" value="NAD(P)-bd_dom_sf"/>
</dbReference>
<protein>
    <recommendedName>
        <fullName evidence="5 13">Homoserine dehydrogenase</fullName>
        <ecNumber evidence="4 13">1.1.1.3</ecNumber>
    </recommendedName>
</protein>
<comment type="pathway">
    <text evidence="1 13">Amino-acid biosynthesis; L-threonine biosynthesis; L-threonine from L-aspartate: step 3/5.</text>
</comment>
<feature type="active site" description="Proton donor" evidence="11">
    <location>
        <position position="205"/>
    </location>
</feature>
<keyword evidence="9 13" id="KW-0560">Oxidoreductase</keyword>
<dbReference type="Gene3D" id="3.30.360.10">
    <property type="entry name" value="Dihydrodipicolinate Reductase, domain 2"/>
    <property type="match status" value="1"/>
</dbReference>
<reference evidence="16 17" key="1">
    <citation type="journal article" date="2017" name="ISME J.">
        <title>Energy and carbon metabolisms in a deep terrestrial subsurface fluid microbial community.</title>
        <authorList>
            <person name="Momper L."/>
            <person name="Jungbluth S.P."/>
            <person name="Lee M.D."/>
            <person name="Amend J.P."/>
        </authorList>
    </citation>
    <scope>NUCLEOTIDE SEQUENCE [LARGE SCALE GENOMIC DNA]</scope>
    <source>
        <strain evidence="16">SURF_26</strain>
    </source>
</reference>
<comment type="caution">
    <text evidence="16">The sequence shown here is derived from an EMBL/GenBank/DDBJ whole genome shotgun (WGS) entry which is preliminary data.</text>
</comment>
<dbReference type="GO" id="GO:0009086">
    <property type="term" value="P:methionine biosynthetic process"/>
    <property type="evidence" value="ECO:0007669"/>
    <property type="project" value="UniProtKB-KW"/>
</dbReference>
<dbReference type="SUPFAM" id="SSF55021">
    <property type="entry name" value="ACT-like"/>
    <property type="match status" value="1"/>
</dbReference>
<keyword evidence="6 13" id="KW-0028">Amino-acid biosynthesis</keyword>
<dbReference type="CDD" id="cd04881">
    <property type="entry name" value="ACT_HSDH-Hom"/>
    <property type="match status" value="1"/>
</dbReference>
<dbReference type="PANTHER" id="PTHR43331:SF1">
    <property type="entry name" value="HOMOSERINE DEHYDROGENASE"/>
    <property type="match status" value="1"/>
</dbReference>
<evidence type="ECO:0000259" key="15">
    <source>
        <dbReference type="PROSITE" id="PS51671"/>
    </source>
</evidence>
<dbReference type="Pfam" id="PF01842">
    <property type="entry name" value="ACT"/>
    <property type="match status" value="1"/>
</dbReference>
<dbReference type="UniPathway" id="UPA00051">
    <property type="reaction ID" value="UER00465"/>
</dbReference>
<proteinExistence type="inferred from homology"/>
<sequence>MKTITIGLIGFGTIGKGVVKTLQANKELVETRIGAPIQLKWVADLDITSDRGVKVDPSVLTTDAMQVVNDPDVDVVIELIGGCGVAKHIILSALRNGKSVITANKALLAEHGNEIFSAVQAVNGMIAYEASVCGGIPVIKALREGLVANNIQSMYGIINGTANYILTKMTQDGISYEEALKQAQSLGYAEADPTLDVEGIDAAHKLLILGSLATGAIFEMRDIYIEGIRNITDKDIQYAAEFGYGVKLLGIYKQQAGSVELRVHPTLLPESHLLSSVMDAYNAVFITGDIVGHTMYYGRGAGELPTASAVVADLVDIGRSIANGKGRHNNEFTRDRSSVVVRDMNAIESRYYLRFSVIDIPGVLGQITGVLGKYRISISDVYQKERRKGEFVPLVMITHHAKEQGVRAALNEIDQLDVVKDKTLLIRMED</sequence>
<evidence type="ECO:0000256" key="11">
    <source>
        <dbReference type="PIRSR" id="PIRSR000098-1"/>
    </source>
</evidence>
<dbReference type="InterPro" id="IPR005106">
    <property type="entry name" value="Asp/hSer_DH_NAD-bd"/>
</dbReference>
<dbReference type="Pfam" id="PF00742">
    <property type="entry name" value="Homoserine_dh"/>
    <property type="match status" value="1"/>
</dbReference>
<evidence type="ECO:0000256" key="2">
    <source>
        <dbReference type="ARBA" id="ARBA00005062"/>
    </source>
</evidence>
<dbReference type="InterPro" id="IPR045865">
    <property type="entry name" value="ACT-like_dom_sf"/>
</dbReference>
<dbReference type="UniPathway" id="UPA00050">
    <property type="reaction ID" value="UER00063"/>
</dbReference>
<accession>A0A3A4RCN0</accession>
<dbReference type="InterPro" id="IPR016204">
    <property type="entry name" value="HDH"/>
</dbReference>
<evidence type="ECO:0000256" key="4">
    <source>
        <dbReference type="ARBA" id="ARBA00013213"/>
    </source>
</evidence>
<feature type="binding site" evidence="12">
    <location>
        <position position="105"/>
    </location>
    <ligand>
        <name>NADPH</name>
        <dbReference type="ChEBI" id="CHEBI:57783"/>
    </ligand>
</feature>
<evidence type="ECO:0000256" key="14">
    <source>
        <dbReference type="RuleBase" id="RU004171"/>
    </source>
</evidence>
<feature type="domain" description="ACT" evidence="15">
    <location>
        <begin position="352"/>
        <end position="427"/>
    </location>
</feature>
<dbReference type="FunFam" id="3.30.70.260:FF:000030">
    <property type="entry name" value="Homoserine dehydrogenase"/>
    <property type="match status" value="1"/>
</dbReference>
<dbReference type="GO" id="GO:0009088">
    <property type="term" value="P:threonine biosynthetic process"/>
    <property type="evidence" value="ECO:0007669"/>
    <property type="project" value="UniProtKB-UniPathway"/>
</dbReference>
<evidence type="ECO:0000256" key="12">
    <source>
        <dbReference type="PIRSR" id="PIRSR000098-2"/>
    </source>
</evidence>
<dbReference type="GO" id="GO:0050661">
    <property type="term" value="F:NADP binding"/>
    <property type="evidence" value="ECO:0007669"/>
    <property type="project" value="InterPro"/>
</dbReference>
<evidence type="ECO:0000256" key="3">
    <source>
        <dbReference type="ARBA" id="ARBA00006753"/>
    </source>
</evidence>
<evidence type="ECO:0000256" key="5">
    <source>
        <dbReference type="ARBA" id="ARBA00013376"/>
    </source>
</evidence>
<evidence type="ECO:0000256" key="8">
    <source>
        <dbReference type="ARBA" id="ARBA00022857"/>
    </source>
</evidence>
<dbReference type="AlphaFoldDB" id="A0A3A4RCN0"/>
<dbReference type="NCBIfam" id="NF004976">
    <property type="entry name" value="PRK06349.1"/>
    <property type="match status" value="1"/>
</dbReference>
<dbReference type="GO" id="GO:0004412">
    <property type="term" value="F:homoserine dehydrogenase activity"/>
    <property type="evidence" value="ECO:0007669"/>
    <property type="project" value="UniProtKB-EC"/>
</dbReference>
<dbReference type="Pfam" id="PF03447">
    <property type="entry name" value="NAD_binding_3"/>
    <property type="match status" value="1"/>
</dbReference>
<dbReference type="FunFam" id="3.30.360.10:FF:000005">
    <property type="entry name" value="Homoserine dehydrogenase"/>
    <property type="match status" value="1"/>
</dbReference>
<comment type="pathway">
    <text evidence="2 13">Amino-acid biosynthesis; L-methionine biosynthesis via de novo pathway; L-homoserine from L-aspartate: step 3/3.</text>
</comment>
<dbReference type="PIRSF" id="PIRSF000098">
    <property type="entry name" value="Homoser_dehydrog"/>
    <property type="match status" value="1"/>
</dbReference>
<feature type="binding site" evidence="12">
    <location>
        <begin position="9"/>
        <end position="16"/>
    </location>
    <ligand>
        <name>NADP(+)</name>
        <dbReference type="ChEBI" id="CHEBI:58349"/>
    </ligand>
</feature>
<evidence type="ECO:0000256" key="13">
    <source>
        <dbReference type="RuleBase" id="RU000579"/>
    </source>
</evidence>
<dbReference type="PROSITE" id="PS01042">
    <property type="entry name" value="HOMOSER_DHGENASE"/>
    <property type="match status" value="1"/>
</dbReference>